<name>A0A316TGR7_9ACTN</name>
<organism evidence="1 2">
    <name type="scientific">Nocardioides silvaticus</name>
    <dbReference type="NCBI Taxonomy" id="2201891"/>
    <lineage>
        <taxon>Bacteria</taxon>
        <taxon>Bacillati</taxon>
        <taxon>Actinomycetota</taxon>
        <taxon>Actinomycetes</taxon>
        <taxon>Propionibacteriales</taxon>
        <taxon>Nocardioidaceae</taxon>
        <taxon>Nocardioides</taxon>
    </lineage>
</organism>
<comment type="caution">
    <text evidence="1">The sequence shown here is derived from an EMBL/GenBank/DDBJ whole genome shotgun (WGS) entry which is preliminary data.</text>
</comment>
<dbReference type="AlphaFoldDB" id="A0A316TGR7"/>
<dbReference type="EMBL" id="QGDD01000002">
    <property type="protein sequence ID" value="PWN03753.1"/>
    <property type="molecule type" value="Genomic_DNA"/>
</dbReference>
<evidence type="ECO:0000313" key="1">
    <source>
        <dbReference type="EMBL" id="PWN03753.1"/>
    </source>
</evidence>
<gene>
    <name evidence="1" type="ORF">DJ010_06680</name>
</gene>
<dbReference type="Pfam" id="PF20320">
    <property type="entry name" value="DUF6615"/>
    <property type="match status" value="1"/>
</dbReference>
<dbReference type="RefSeq" id="WP_109692842.1">
    <property type="nucleotide sequence ID" value="NZ_QGDD01000002.1"/>
</dbReference>
<evidence type="ECO:0000313" key="2">
    <source>
        <dbReference type="Proteomes" id="UP000245507"/>
    </source>
</evidence>
<dbReference type="Proteomes" id="UP000245507">
    <property type="component" value="Unassembled WGS sequence"/>
</dbReference>
<accession>A0A316TGR7</accession>
<reference evidence="1 2" key="1">
    <citation type="submission" date="2018-05" db="EMBL/GenBank/DDBJ databases">
        <title>Nocardioides silvaticus genome.</title>
        <authorList>
            <person name="Li C."/>
            <person name="Wang G."/>
        </authorList>
    </citation>
    <scope>NUCLEOTIDE SEQUENCE [LARGE SCALE GENOMIC DNA]</scope>
    <source>
        <strain evidence="1 2">CCTCC AB 2018079</strain>
    </source>
</reference>
<proteinExistence type="predicted"/>
<dbReference type="OrthoDB" id="4555101at2"/>
<protein>
    <submittedName>
        <fullName evidence="1">Uncharacterized protein</fullName>
    </submittedName>
</protein>
<sequence>MTDGFGTTLLQPTQLNLEYTEHLAIAHDLDRDPAELGGALAQVSVATGTWLADRVNKAQPLRETTVTDNLLTALEQLVPTFTYVDLGGLAAETRTGADLEWWIEGRTRWFDFWVQAKRAFYTRPMPYYDLAYRVGGGSELQSTRLISASRRAGVPAIHALFNATGIGFVYTADACESPGLCDLPPAAEGVTAISAREAERLGIEAAQRGGTVTEVDLAEVIDVAMPLTCLVGCPSSLPDRRHPPTGRHLATQTVWEQLGFGGALDPTDPAFVAAVATLGLYAHDETTTFEEALAIVGEGVRSDPADYVLDPSEETIEAWLARSDLPRSEWPRRVAVTRREGDQRR</sequence>
<keyword evidence="2" id="KW-1185">Reference proteome</keyword>
<dbReference type="InterPro" id="IPR046723">
    <property type="entry name" value="DUF6615"/>
</dbReference>